<name>A0A455SQ21_9CHLR</name>
<dbReference type="AlphaFoldDB" id="A0A455SQ21"/>
<evidence type="ECO:0008006" key="2">
    <source>
        <dbReference type="Google" id="ProtNLM"/>
    </source>
</evidence>
<evidence type="ECO:0000313" key="1">
    <source>
        <dbReference type="EMBL" id="BBH87234.1"/>
    </source>
</evidence>
<dbReference type="EMBL" id="AP019376">
    <property type="protein sequence ID" value="BBH87234.1"/>
    <property type="molecule type" value="Genomic_DNA"/>
</dbReference>
<reference evidence="1" key="1">
    <citation type="submission" date="2018-12" db="EMBL/GenBank/DDBJ databases">
        <title>Novel natural products biosynthetic potential of the class Ktedonobacteria.</title>
        <authorList>
            <person name="Zheng Y."/>
            <person name="Saitou A."/>
            <person name="Wang C.M."/>
            <person name="Toyoda A."/>
            <person name="Minakuchi Y."/>
            <person name="Sekiguchi Y."/>
            <person name="Ueda K."/>
            <person name="Takano H."/>
            <person name="Sakai Y."/>
            <person name="Yokota A."/>
            <person name="Yabe S."/>
        </authorList>
    </citation>
    <scope>NUCLEOTIDE SEQUENCE</scope>
    <source>
        <strain evidence="1">COM3</strain>
    </source>
</reference>
<protein>
    <recommendedName>
        <fullName evidence="2">HTH cro/C1-type domain-containing protein</fullName>
    </recommendedName>
</protein>
<accession>A0A455SQ21</accession>
<sequence length="94" mass="10657">MLNHIADIADRETQPLATKALQMAQVAQYMTRYRLSREKVAGRAGVPLMVVWRVEHGEPVTEEHARAIESAFLCLTGVPYKGSFAVYPEERNER</sequence>
<proteinExistence type="predicted"/>
<organism evidence="1">
    <name type="scientific">Thermosporothrix sp. COM3</name>
    <dbReference type="NCBI Taxonomy" id="2490863"/>
    <lineage>
        <taxon>Bacteria</taxon>
        <taxon>Bacillati</taxon>
        <taxon>Chloroflexota</taxon>
        <taxon>Ktedonobacteria</taxon>
        <taxon>Ktedonobacterales</taxon>
        <taxon>Thermosporotrichaceae</taxon>
        <taxon>Thermosporothrix</taxon>
    </lineage>
</organism>
<gene>
    <name evidence="1" type="ORF">KTC_19850</name>
</gene>